<accession>A0AAV0T3N9</accession>
<comment type="caution">
    <text evidence="3">The sequence shown here is derived from an EMBL/GenBank/DDBJ whole genome shotgun (WGS) entry which is preliminary data.</text>
</comment>
<proteinExistence type="predicted"/>
<keyword evidence="4" id="KW-1185">Reference proteome</keyword>
<dbReference type="AlphaFoldDB" id="A0AAV0T3N9"/>
<dbReference type="Proteomes" id="UP001162031">
    <property type="component" value="Unassembled WGS sequence"/>
</dbReference>
<feature type="transmembrane region" description="Helical" evidence="2">
    <location>
        <begin position="98"/>
        <end position="122"/>
    </location>
</feature>
<feature type="region of interest" description="Disordered" evidence="1">
    <location>
        <begin position="132"/>
        <end position="213"/>
    </location>
</feature>
<gene>
    <name evidence="3" type="ORF">HBR001_LOCUS1175</name>
</gene>
<name>A0AAV0T3N9_HYABA</name>
<feature type="transmembrane region" description="Helical" evidence="2">
    <location>
        <begin position="391"/>
        <end position="414"/>
    </location>
</feature>
<keyword evidence="2" id="KW-0812">Transmembrane</keyword>
<keyword evidence="2" id="KW-1133">Transmembrane helix</keyword>
<dbReference type="EMBL" id="CANTFL010000108">
    <property type="protein sequence ID" value="CAI5714083.1"/>
    <property type="molecule type" value="Genomic_DNA"/>
</dbReference>
<evidence type="ECO:0008006" key="5">
    <source>
        <dbReference type="Google" id="ProtNLM"/>
    </source>
</evidence>
<evidence type="ECO:0000256" key="1">
    <source>
        <dbReference type="SAM" id="MobiDB-lite"/>
    </source>
</evidence>
<keyword evidence="2" id="KW-0472">Membrane</keyword>
<feature type="transmembrane region" description="Helical" evidence="2">
    <location>
        <begin position="326"/>
        <end position="345"/>
    </location>
</feature>
<evidence type="ECO:0000256" key="2">
    <source>
        <dbReference type="SAM" id="Phobius"/>
    </source>
</evidence>
<feature type="transmembrane region" description="Helical" evidence="2">
    <location>
        <begin position="357"/>
        <end position="379"/>
    </location>
</feature>
<feature type="transmembrane region" description="Helical" evidence="2">
    <location>
        <begin position="74"/>
        <end position="92"/>
    </location>
</feature>
<evidence type="ECO:0000313" key="4">
    <source>
        <dbReference type="Proteomes" id="UP001162031"/>
    </source>
</evidence>
<reference evidence="3" key="1">
    <citation type="submission" date="2022-12" db="EMBL/GenBank/DDBJ databases">
        <authorList>
            <person name="Webb A."/>
        </authorList>
    </citation>
    <scope>NUCLEOTIDE SEQUENCE</scope>
    <source>
        <strain evidence="3">Hp1</strain>
    </source>
</reference>
<sequence length="425" mass="45311">MDVAVAAHRGLHAENETNATTETTALQQASLGQLVLTGTLFGLIHVLTGPDHLSALATLSAGTSWRSFSLGMRWGCGHSIGLMVMAVIFVALDGQLDFTVLNVVTDVIVGVFMIALGLYGVLEGVKKARRSKRRGTAQRQWDSCGKHESEEEKMMKKKKVETGVSDETEDETGEGSETEMKTTVDSDGSPTRILLNGEATPSPDEIVVSSSSRCDEEVPLDARWRRSEAMRIGESCDASAGEKSLTVDMAAELSRRHSDSEETMSTATSPCESAVALEELLPDRSESLDEAGCRIDDAEYGTGLICCGIRLPTIDFQNARTQKCTALLVGIVHGIAGPGGILGVLPAVGLHDTIKSFTYLCSFCLTSIVTMGVFAAAYGEATGRLGDRSEVLAFRVSMFSSSLSVVVGVLWLVLTAMGKLQEVFG</sequence>
<feature type="compositionally biased region" description="Acidic residues" evidence="1">
    <location>
        <begin position="164"/>
        <end position="177"/>
    </location>
</feature>
<organism evidence="3 4">
    <name type="scientific">Hyaloperonospora brassicae</name>
    <name type="common">Brassica downy mildew</name>
    <name type="synonym">Peronospora brassicae</name>
    <dbReference type="NCBI Taxonomy" id="162125"/>
    <lineage>
        <taxon>Eukaryota</taxon>
        <taxon>Sar</taxon>
        <taxon>Stramenopiles</taxon>
        <taxon>Oomycota</taxon>
        <taxon>Peronosporomycetes</taxon>
        <taxon>Peronosporales</taxon>
        <taxon>Peronosporaceae</taxon>
        <taxon>Hyaloperonospora</taxon>
    </lineage>
</organism>
<feature type="compositionally biased region" description="Basic and acidic residues" evidence="1">
    <location>
        <begin position="144"/>
        <end position="154"/>
    </location>
</feature>
<dbReference type="InterPro" id="IPR052776">
    <property type="entry name" value="Chloro_ReproSupport/MetalTrans"/>
</dbReference>
<evidence type="ECO:0000313" key="3">
    <source>
        <dbReference type="EMBL" id="CAI5714083.1"/>
    </source>
</evidence>
<protein>
    <recommendedName>
        <fullName evidence="5">Urease accessory protein UreH-like transmembrane domain-containing protein</fullName>
    </recommendedName>
</protein>
<dbReference type="PANTHER" id="PTHR33876">
    <property type="entry name" value="UNNAMED PRODUCT"/>
    <property type="match status" value="1"/>
</dbReference>
<dbReference type="PANTHER" id="PTHR33876:SF4">
    <property type="entry name" value="CHLOROPLAST PROTEIN FOR GROWTH AND FERTILITY 2"/>
    <property type="match status" value="1"/>
</dbReference>